<comment type="caution">
    <text evidence="5">The sequence shown here is derived from an EMBL/GenBank/DDBJ whole genome shotgun (WGS) entry which is preliminary data.</text>
</comment>
<feature type="compositionally biased region" description="Polar residues" evidence="3">
    <location>
        <begin position="433"/>
        <end position="442"/>
    </location>
</feature>
<feature type="region of interest" description="Disordered" evidence="3">
    <location>
        <begin position="1"/>
        <end position="152"/>
    </location>
</feature>
<evidence type="ECO:0000259" key="4">
    <source>
        <dbReference type="PROSITE" id="PS50119"/>
    </source>
</evidence>
<name>A0A8J5J064_9STRA</name>
<accession>A0A8J5J064</accession>
<feature type="compositionally biased region" description="Low complexity" evidence="3">
    <location>
        <begin position="52"/>
        <end position="64"/>
    </location>
</feature>
<keyword evidence="6" id="KW-1185">Reference proteome</keyword>
<evidence type="ECO:0000313" key="5">
    <source>
        <dbReference type="EMBL" id="KAG6968135.1"/>
    </source>
</evidence>
<feature type="region of interest" description="Disordered" evidence="3">
    <location>
        <begin position="433"/>
        <end position="469"/>
    </location>
</feature>
<sequence length="757" mass="81852">MAGRAPVSVAAGASTELPPVSPPPIDAGNFAPASGGLELAAVPSEAPVHAMPSTTTDTTPSGSPARPTPTSEAQHGEQRSANNCDLPTTPETERSASEGVATPTESEKGANGTQNTANRDQNGATAAVETTQNGGAQATGQQEQQVRAAAGHTEKKATKKWFDFLPTVLQNFKTQDREQIRQLMLPRCELCKRGKVDKKAEVKCNQEGCILRGDTLCSSCWKSTHSSESRRKHRQLPASVCKQCQLERIAYWCAECDLQFCTYCFDLIHIVPRTKSHRKLATEDAPGTCIAQSHWASNFQNVIFQMIAARKRPPPASTGSSSYSVGEKRKRDVEVIVIDGSDDEEENETVIQVESSLANGISGQQVDDGELTVNQQNSSITGAGSAETESALSRPSEASSQLPMPQRADSINSLFQPPAAQKSMIELVPLPQEQTEVTSTPLASPEAVQRSSAYSTPTTSSGANTFNINSSVEDLQGNNSASQLEASVSMGSSSTAFATSVMSNGMMHVVPSSMPIAVSTTDGVWSTTSAISTDPASTSNPSNLLPLGGAVFAENALVDSLVDRYHELNQNVTKLEMKCEQLTRQIAVATCQGPYVAGPIMALLSKLQPVLEAVRVRRDKLLIAMIIQSSDIMASVRILRLTELGDVPQVPMISHRKCLQITNEINHHKKKLIELNQHLSETLTQSHGGSSSWESTFIRTTSANIQMHEKSIKELKKAREVEFVRIVQFSLKIRDALKAAFQRTVDMQRQQQQQFQQ</sequence>
<gene>
    <name evidence="5" type="ORF">JG688_00005951</name>
</gene>
<feature type="domain" description="B box-type" evidence="4">
    <location>
        <begin position="236"/>
        <end position="282"/>
    </location>
</feature>
<dbReference type="PROSITE" id="PS50119">
    <property type="entry name" value="ZF_BBOX"/>
    <property type="match status" value="1"/>
</dbReference>
<keyword evidence="1" id="KW-0863">Zinc-finger</keyword>
<keyword evidence="2" id="KW-0175">Coiled coil</keyword>
<protein>
    <recommendedName>
        <fullName evidence="4">B box-type domain-containing protein</fullName>
    </recommendedName>
</protein>
<feature type="coiled-coil region" evidence="2">
    <location>
        <begin position="558"/>
        <end position="592"/>
    </location>
</feature>
<feature type="compositionally biased region" description="Low complexity" evidence="3">
    <location>
        <begin position="129"/>
        <end position="145"/>
    </location>
</feature>
<keyword evidence="1" id="KW-0479">Metal-binding</keyword>
<feature type="region of interest" description="Disordered" evidence="3">
    <location>
        <begin position="380"/>
        <end position="406"/>
    </location>
</feature>
<dbReference type="GO" id="GO:0008270">
    <property type="term" value="F:zinc ion binding"/>
    <property type="evidence" value="ECO:0007669"/>
    <property type="project" value="UniProtKB-KW"/>
</dbReference>
<feature type="compositionally biased region" description="Polar residues" evidence="3">
    <location>
        <begin position="449"/>
        <end position="469"/>
    </location>
</feature>
<proteinExistence type="predicted"/>
<keyword evidence="1" id="KW-0862">Zinc</keyword>
<feature type="compositionally biased region" description="Polar residues" evidence="3">
    <location>
        <begin position="68"/>
        <end position="90"/>
    </location>
</feature>
<dbReference type="CDD" id="cd19757">
    <property type="entry name" value="Bbox1"/>
    <property type="match status" value="1"/>
</dbReference>
<dbReference type="InterPro" id="IPR000315">
    <property type="entry name" value="Znf_B-box"/>
</dbReference>
<evidence type="ECO:0000256" key="2">
    <source>
        <dbReference type="SAM" id="Coils"/>
    </source>
</evidence>
<organism evidence="5 6">
    <name type="scientific">Phytophthora aleatoria</name>
    <dbReference type="NCBI Taxonomy" id="2496075"/>
    <lineage>
        <taxon>Eukaryota</taxon>
        <taxon>Sar</taxon>
        <taxon>Stramenopiles</taxon>
        <taxon>Oomycota</taxon>
        <taxon>Peronosporomycetes</taxon>
        <taxon>Peronosporales</taxon>
        <taxon>Peronosporaceae</taxon>
        <taxon>Phytophthora</taxon>
    </lineage>
</organism>
<dbReference type="EMBL" id="JAENGY010000248">
    <property type="protein sequence ID" value="KAG6968135.1"/>
    <property type="molecule type" value="Genomic_DNA"/>
</dbReference>
<feature type="compositionally biased region" description="Polar residues" evidence="3">
    <location>
        <begin position="111"/>
        <end position="124"/>
    </location>
</feature>
<evidence type="ECO:0000256" key="1">
    <source>
        <dbReference type="PROSITE-ProRule" id="PRU00024"/>
    </source>
</evidence>
<evidence type="ECO:0000313" key="6">
    <source>
        <dbReference type="Proteomes" id="UP000709295"/>
    </source>
</evidence>
<evidence type="ECO:0000256" key="3">
    <source>
        <dbReference type="SAM" id="MobiDB-lite"/>
    </source>
</evidence>
<reference evidence="5" key="1">
    <citation type="submission" date="2021-01" db="EMBL/GenBank/DDBJ databases">
        <title>Phytophthora aleatoria, a newly-described species from Pinus radiata is distinct from Phytophthora cactorum isolates based on comparative genomics.</title>
        <authorList>
            <person name="Mcdougal R."/>
            <person name="Panda P."/>
            <person name="Williams N."/>
            <person name="Studholme D.J."/>
        </authorList>
    </citation>
    <scope>NUCLEOTIDE SEQUENCE</scope>
    <source>
        <strain evidence="5">NZFS 4037</strain>
    </source>
</reference>
<dbReference type="AlphaFoldDB" id="A0A8J5J064"/>
<dbReference type="Proteomes" id="UP000709295">
    <property type="component" value="Unassembled WGS sequence"/>
</dbReference>